<name>A0A9W7WD25_TRIRA</name>
<keyword evidence="2" id="KW-1133">Transmembrane helix</keyword>
<gene>
    <name evidence="3" type="ORF">IRJ41_022090</name>
</gene>
<dbReference type="AlphaFoldDB" id="A0A9W7WD25"/>
<sequence>MNVIRGRITRVFSNKVHFMKMSEEAHKARVRIGTHNGTFHCDEVLACFLLRQLPEYKAILGDWGWARVRAVFLLFCPWLIRIFSSFKILIVPLLYFFNRSFVESFNSLCSEKPWVTKLSSAGLIYLHFGRRVLAELTQLKQEDRQLEALYDKVTAVSESNDIRHSSCVVFQMYENFVEEVDAVDNGISQCDGEARYSITTTLSARVGHLNPHWNSKNQDTEEGFHKAIALVGAEFQDRLSYFMNAWVPARDIVQQAVQSRYQVDPSGVIVLLAQGGCPWKEHLFALEKEMKLDVPIKFLLYPDQNGHWRVQCVPAGPNTFQNRFCCPTFNLPFCHSESSRGNTLHSGAEGFIIITIIIITPNECSQQPENLTVSARISECLADISLWMNDHHLQLSLTKTELLVIPADTKSHHNFSIQLGSSTITSSRTARNLGVVIDNQLNFTDHVASTTRSCKFILYNIRKIRPFLSEYATQVLVQALVLSRLDYCNALLAGLPACTTKPLQMIQNAVARVVFNEPKRAHVTPLFTKLHWLPIVARIKFKTLLLAYKTITGLAPHYLHSLMQPDPYTLQTNNVLWCHPKKRLLQEMTLEEHRELSTILLERQPGVVFDAQAWCPTFFLEYQEYHGVHVVTVGKCLQTWRGNVVARSQLTV</sequence>
<comment type="similarity">
    <text evidence="1">Belongs to the MYG1 family.</text>
</comment>
<evidence type="ECO:0000256" key="1">
    <source>
        <dbReference type="ARBA" id="ARBA00010105"/>
    </source>
</evidence>
<protein>
    <submittedName>
        <fullName evidence="3">UPF0160 protein MYG1</fullName>
    </submittedName>
</protein>
<dbReference type="Proteomes" id="UP001059041">
    <property type="component" value="Linkage Group LG20"/>
</dbReference>
<evidence type="ECO:0000256" key="2">
    <source>
        <dbReference type="SAM" id="Phobius"/>
    </source>
</evidence>
<reference evidence="3" key="1">
    <citation type="submission" date="2021-02" db="EMBL/GenBank/DDBJ databases">
        <title>Comparative genomics reveals that relaxation of natural selection precedes convergent phenotypic evolution of cavefish.</title>
        <authorList>
            <person name="Peng Z."/>
        </authorList>
    </citation>
    <scope>NUCLEOTIDE SEQUENCE</scope>
    <source>
        <tissue evidence="3">Muscle</tissue>
    </source>
</reference>
<dbReference type="PANTHER" id="PTHR11215">
    <property type="entry name" value="METAL DEPENDENT HYDROLASE - RELATED"/>
    <property type="match status" value="1"/>
</dbReference>
<dbReference type="InterPro" id="IPR003226">
    <property type="entry name" value="MYG1_exonuclease"/>
</dbReference>
<proteinExistence type="inferred from homology"/>
<dbReference type="Pfam" id="PF03690">
    <property type="entry name" value="MYG1_exonuc"/>
    <property type="match status" value="2"/>
</dbReference>
<dbReference type="EMBL" id="JAFHDT010000020">
    <property type="protein sequence ID" value="KAI7795556.1"/>
    <property type="molecule type" value="Genomic_DNA"/>
</dbReference>
<dbReference type="PANTHER" id="PTHR11215:SF1">
    <property type="entry name" value="MYG1 EXONUCLEASE"/>
    <property type="match status" value="1"/>
</dbReference>
<keyword evidence="2" id="KW-0472">Membrane</keyword>
<keyword evidence="2" id="KW-0812">Transmembrane</keyword>
<evidence type="ECO:0000313" key="4">
    <source>
        <dbReference type="Proteomes" id="UP001059041"/>
    </source>
</evidence>
<comment type="caution">
    <text evidence="3">The sequence shown here is derived from an EMBL/GenBank/DDBJ whole genome shotgun (WGS) entry which is preliminary data.</text>
</comment>
<feature type="transmembrane region" description="Helical" evidence="2">
    <location>
        <begin position="70"/>
        <end position="97"/>
    </location>
</feature>
<dbReference type="GO" id="GO:0005737">
    <property type="term" value="C:cytoplasm"/>
    <property type="evidence" value="ECO:0007669"/>
    <property type="project" value="TreeGrafter"/>
</dbReference>
<keyword evidence="4" id="KW-1185">Reference proteome</keyword>
<dbReference type="GO" id="GO:0005634">
    <property type="term" value="C:nucleus"/>
    <property type="evidence" value="ECO:0007669"/>
    <property type="project" value="TreeGrafter"/>
</dbReference>
<accession>A0A9W7WD25</accession>
<organism evidence="3 4">
    <name type="scientific">Triplophysa rosa</name>
    <name type="common">Cave loach</name>
    <dbReference type="NCBI Taxonomy" id="992332"/>
    <lineage>
        <taxon>Eukaryota</taxon>
        <taxon>Metazoa</taxon>
        <taxon>Chordata</taxon>
        <taxon>Craniata</taxon>
        <taxon>Vertebrata</taxon>
        <taxon>Euteleostomi</taxon>
        <taxon>Actinopterygii</taxon>
        <taxon>Neopterygii</taxon>
        <taxon>Teleostei</taxon>
        <taxon>Ostariophysi</taxon>
        <taxon>Cypriniformes</taxon>
        <taxon>Nemacheilidae</taxon>
        <taxon>Triplophysa</taxon>
    </lineage>
</organism>
<evidence type="ECO:0000313" key="3">
    <source>
        <dbReference type="EMBL" id="KAI7795556.1"/>
    </source>
</evidence>